<comment type="caution">
    <text evidence="2">The sequence shown here is derived from an EMBL/GenBank/DDBJ whole genome shotgun (WGS) entry which is preliminary data.</text>
</comment>
<dbReference type="AlphaFoldDB" id="A0AAE0CU99"/>
<dbReference type="EMBL" id="JANJYI010000001">
    <property type="protein sequence ID" value="KAK2663732.1"/>
    <property type="molecule type" value="Genomic_DNA"/>
</dbReference>
<evidence type="ECO:0000313" key="3">
    <source>
        <dbReference type="Proteomes" id="UP001280121"/>
    </source>
</evidence>
<sequence>MATLQNQIAYRLQDHVLDLPIPGHTGDTIFITTEREDEIPTIIQIPKQLPREKLKEVMPLEWITNYEKAFQNTTPVIASETKYVKQKDGSIKTVYETITESKAFSGTPPVFQALMIIPVTSEDDIPIHNFQADGSPVYTDFFILKIRNRIISSDSSQFYWNSDIAISSHQSYSDAVADLTRVFMASRIDPQPSTQTFDSSDEASTEQENTDRDAIFVLQDSDSSISGFFESSDTDVILESYQATQIVPHVGPQVPIQILLEKFSKHVDVIAYIDTDSHNTMMNLKILPSKDWKPYVRYFKAADGQIFTTNLISRNKIGIKIFPSCTI</sequence>
<evidence type="ECO:0000313" key="2">
    <source>
        <dbReference type="EMBL" id="KAK2663732.1"/>
    </source>
</evidence>
<organism evidence="2 3">
    <name type="scientific">Dipteronia dyeriana</name>
    <dbReference type="NCBI Taxonomy" id="168575"/>
    <lineage>
        <taxon>Eukaryota</taxon>
        <taxon>Viridiplantae</taxon>
        <taxon>Streptophyta</taxon>
        <taxon>Embryophyta</taxon>
        <taxon>Tracheophyta</taxon>
        <taxon>Spermatophyta</taxon>
        <taxon>Magnoliopsida</taxon>
        <taxon>eudicotyledons</taxon>
        <taxon>Gunneridae</taxon>
        <taxon>Pentapetalae</taxon>
        <taxon>rosids</taxon>
        <taxon>malvids</taxon>
        <taxon>Sapindales</taxon>
        <taxon>Sapindaceae</taxon>
        <taxon>Hippocastanoideae</taxon>
        <taxon>Acereae</taxon>
        <taxon>Dipteronia</taxon>
    </lineage>
</organism>
<name>A0AAE0CU99_9ROSI</name>
<dbReference type="PANTHER" id="PTHR48435">
    <property type="entry name" value="POLYPROTEIN"/>
    <property type="match status" value="1"/>
</dbReference>
<dbReference type="Proteomes" id="UP001280121">
    <property type="component" value="Unassembled WGS sequence"/>
</dbReference>
<keyword evidence="3" id="KW-1185">Reference proteome</keyword>
<feature type="region of interest" description="Disordered" evidence="1">
    <location>
        <begin position="190"/>
        <end position="209"/>
    </location>
</feature>
<evidence type="ECO:0000256" key="1">
    <source>
        <dbReference type="SAM" id="MobiDB-lite"/>
    </source>
</evidence>
<accession>A0AAE0CU99</accession>
<proteinExistence type="predicted"/>
<reference evidence="2" key="1">
    <citation type="journal article" date="2023" name="Plant J.">
        <title>Genome sequences and population genomics provide insights into the demographic history, inbreeding, and mutation load of two 'living fossil' tree species of Dipteronia.</title>
        <authorList>
            <person name="Feng Y."/>
            <person name="Comes H.P."/>
            <person name="Chen J."/>
            <person name="Zhu S."/>
            <person name="Lu R."/>
            <person name="Zhang X."/>
            <person name="Li P."/>
            <person name="Qiu J."/>
            <person name="Olsen K.M."/>
            <person name="Qiu Y."/>
        </authorList>
    </citation>
    <scope>NUCLEOTIDE SEQUENCE</scope>
    <source>
        <strain evidence="2">KIB01</strain>
    </source>
</reference>
<dbReference type="InterPro" id="IPR053098">
    <property type="entry name" value="Petuviruses_polyprotein"/>
</dbReference>
<gene>
    <name evidence="2" type="ORF">Ddye_002306</name>
</gene>
<dbReference type="PANTHER" id="PTHR48435:SF1">
    <property type="entry name" value="POLYPROTEIN"/>
    <property type="match status" value="1"/>
</dbReference>
<protein>
    <submittedName>
        <fullName evidence="2">Uncharacterized protein</fullName>
    </submittedName>
</protein>